<protein>
    <submittedName>
        <fullName evidence="10">Potassium channel family protein</fullName>
    </submittedName>
</protein>
<keyword evidence="5" id="KW-0406">Ion transport</keyword>
<evidence type="ECO:0000256" key="2">
    <source>
        <dbReference type="ARBA" id="ARBA00022448"/>
    </source>
</evidence>
<keyword evidence="2" id="KW-0813">Transport</keyword>
<keyword evidence="11" id="KW-1185">Reference proteome</keyword>
<comment type="caution">
    <text evidence="10">The sequence shown here is derived from an EMBL/GenBank/DDBJ whole genome shotgun (WGS) entry which is preliminary data.</text>
</comment>
<proteinExistence type="predicted"/>
<dbReference type="Proteomes" id="UP001589894">
    <property type="component" value="Unassembled WGS sequence"/>
</dbReference>
<evidence type="ECO:0000256" key="7">
    <source>
        <dbReference type="ARBA" id="ARBA00023303"/>
    </source>
</evidence>
<dbReference type="Pfam" id="PF07885">
    <property type="entry name" value="Ion_trans_2"/>
    <property type="match status" value="1"/>
</dbReference>
<comment type="subcellular location">
    <subcellularLocation>
        <location evidence="1">Membrane</location>
        <topology evidence="1">Multi-pass membrane protein</topology>
    </subcellularLocation>
</comment>
<dbReference type="Gene3D" id="1.20.5.110">
    <property type="match status" value="1"/>
</dbReference>
<evidence type="ECO:0000256" key="3">
    <source>
        <dbReference type="ARBA" id="ARBA00022692"/>
    </source>
</evidence>
<evidence type="ECO:0000313" key="11">
    <source>
        <dbReference type="Proteomes" id="UP001589894"/>
    </source>
</evidence>
<dbReference type="GO" id="GO:0034220">
    <property type="term" value="P:monoatomic ion transmembrane transport"/>
    <property type="evidence" value="ECO:0007669"/>
    <property type="project" value="UniProtKB-KW"/>
</dbReference>
<dbReference type="Gene3D" id="1.10.287.70">
    <property type="match status" value="1"/>
</dbReference>
<feature type="transmembrane region" description="Helical" evidence="8">
    <location>
        <begin position="86"/>
        <end position="112"/>
    </location>
</feature>
<evidence type="ECO:0000256" key="4">
    <source>
        <dbReference type="ARBA" id="ARBA00022989"/>
    </source>
</evidence>
<evidence type="ECO:0000256" key="5">
    <source>
        <dbReference type="ARBA" id="ARBA00023065"/>
    </source>
</evidence>
<keyword evidence="4 8" id="KW-1133">Transmembrane helix</keyword>
<organism evidence="10 11">
    <name type="scientific">Plantactinospora siamensis</name>
    <dbReference type="NCBI Taxonomy" id="555372"/>
    <lineage>
        <taxon>Bacteria</taxon>
        <taxon>Bacillati</taxon>
        <taxon>Actinomycetota</taxon>
        <taxon>Actinomycetes</taxon>
        <taxon>Micromonosporales</taxon>
        <taxon>Micromonosporaceae</taxon>
        <taxon>Plantactinospora</taxon>
    </lineage>
</organism>
<dbReference type="PANTHER" id="PTHR11537">
    <property type="entry name" value="VOLTAGE-GATED POTASSIUM CHANNEL"/>
    <property type="match status" value="1"/>
</dbReference>
<evidence type="ECO:0000313" key="10">
    <source>
        <dbReference type="EMBL" id="MFC0567881.1"/>
    </source>
</evidence>
<dbReference type="PRINTS" id="PR00169">
    <property type="entry name" value="KCHANNEL"/>
</dbReference>
<feature type="domain" description="Potassium channel" evidence="9">
    <location>
        <begin position="37"/>
        <end position="110"/>
    </location>
</feature>
<evidence type="ECO:0000259" key="9">
    <source>
        <dbReference type="Pfam" id="PF07885"/>
    </source>
</evidence>
<gene>
    <name evidence="10" type="ORF">ACFFHU_27530</name>
</gene>
<dbReference type="SUPFAM" id="SSF81324">
    <property type="entry name" value="Voltage-gated potassium channels"/>
    <property type="match status" value="1"/>
</dbReference>
<name>A0ABV6P4D1_9ACTN</name>
<evidence type="ECO:0000256" key="6">
    <source>
        <dbReference type="ARBA" id="ARBA00023136"/>
    </source>
</evidence>
<keyword evidence="3 8" id="KW-0812">Transmembrane</keyword>
<keyword evidence="6 8" id="KW-0472">Membrane</keyword>
<sequence>MANARRRPAFRPLRARIRHRPRLTWSQALILVAAVSLTAVAGAALLVLRTDPGQFPDLGTALWWAVATVTTVGYGDVVPVSTPGRLVGAALMFVGIGSFAFLTAVAASAIVVGEVGDEERRIERAEADIRVAVEAVLVRLTEVENRLRMLTVPTEAGAEDAAASSRGPLSR</sequence>
<evidence type="ECO:0000256" key="1">
    <source>
        <dbReference type="ARBA" id="ARBA00004141"/>
    </source>
</evidence>
<keyword evidence="7 10" id="KW-0407">Ion channel</keyword>
<reference evidence="10 11" key="1">
    <citation type="submission" date="2024-09" db="EMBL/GenBank/DDBJ databases">
        <authorList>
            <person name="Sun Q."/>
            <person name="Mori K."/>
        </authorList>
    </citation>
    <scope>NUCLEOTIDE SEQUENCE [LARGE SCALE GENOMIC DNA]</scope>
    <source>
        <strain evidence="10 11">TBRC 2205</strain>
    </source>
</reference>
<dbReference type="InterPro" id="IPR028325">
    <property type="entry name" value="VG_K_chnl"/>
</dbReference>
<dbReference type="PANTHER" id="PTHR11537:SF254">
    <property type="entry name" value="POTASSIUM VOLTAGE-GATED CHANNEL PROTEIN SHAB"/>
    <property type="match status" value="1"/>
</dbReference>
<accession>A0ABV6P4D1</accession>
<evidence type="ECO:0000256" key="8">
    <source>
        <dbReference type="SAM" id="Phobius"/>
    </source>
</evidence>
<dbReference type="RefSeq" id="WP_377343233.1">
    <property type="nucleotide sequence ID" value="NZ_JBHLUE010000026.1"/>
</dbReference>
<dbReference type="InterPro" id="IPR013099">
    <property type="entry name" value="K_chnl_dom"/>
</dbReference>
<dbReference type="EMBL" id="JBHLUE010000026">
    <property type="protein sequence ID" value="MFC0567881.1"/>
    <property type="molecule type" value="Genomic_DNA"/>
</dbReference>